<keyword evidence="1" id="KW-0812">Transmembrane</keyword>
<evidence type="ECO:0000313" key="3">
    <source>
        <dbReference type="EMBL" id="SOS75597.1"/>
    </source>
</evidence>
<evidence type="ECO:0000256" key="1">
    <source>
        <dbReference type="SAM" id="Phobius"/>
    </source>
</evidence>
<dbReference type="RefSeq" id="WP_101918210.1">
    <property type="nucleotide sequence ID" value="NZ_OENF01000039.1"/>
</dbReference>
<dbReference type="OrthoDB" id="2079210at2"/>
<dbReference type="InterPro" id="IPR025738">
    <property type="entry name" value="BatD"/>
</dbReference>
<evidence type="ECO:0000256" key="2">
    <source>
        <dbReference type="SAM" id="SignalP"/>
    </source>
</evidence>
<reference evidence="4" key="1">
    <citation type="submission" date="2017-11" db="EMBL/GenBank/DDBJ databases">
        <authorList>
            <person name="Duchaud E."/>
        </authorList>
    </citation>
    <scope>NUCLEOTIDE SEQUENCE [LARGE SCALE GENOMIC DNA]</scope>
    <source>
        <strain evidence="4">Tenacibaculum sp. TNO020</strain>
    </source>
</reference>
<feature type="chain" id="PRO_5013722639" evidence="2">
    <location>
        <begin position="22"/>
        <end position="597"/>
    </location>
</feature>
<keyword evidence="1" id="KW-0472">Membrane</keyword>
<dbReference type="PANTHER" id="PTHR40940:SF2">
    <property type="entry name" value="BATD"/>
    <property type="match status" value="1"/>
</dbReference>
<dbReference type="PANTHER" id="PTHR40940">
    <property type="entry name" value="PROTEIN BATD-RELATED"/>
    <property type="match status" value="1"/>
</dbReference>
<sequence>MKLKLYILLLLCCFITHTINAQDTQKNVLKASVSKNKLSVNQRLRLDFSISKQGADNFKPPSFKNFKIVGGPSQSVSQSWINGKRSFNKTYTYIIQPKKEGEFNIPAASIEIDGEIIQSKPIKIIVLKASAIPKNPNDPNYIAQQNIHLVAQISKSQPYVGEAIYVEYRLYFSQNVGIYDNAITQNPQYNGFWNQEIKTNNPEVKIGLYNGENYRYATLHKALLVPTKEGRLTIDPMKMDIIVAVPTGRTDFFGNVITKQIQREFSSAKKTIQAKSLPIANKPENFTGAVGTFSFDIALNKNTLKANESAEINVTVSGNGNLKLFEIPEIITPKELEVYQPERKENVRITANGLTGKITDKYTVVPEYKGKYKIPKTSFSYFNPKEKTYKTITTKDIFVDVLEGKTLAISEKSSNNLKKEVQIIGDDFKYIQTSTNFQTIKNKKFFKSFWFYVLLLLPIISMPIAIFISKKKEKQLQDFSGNKQRKADRLAKKYLSEAKKELGNKETFYEALENALHNFLKAKLKIETSDINNDKITTLLQEKKVDTATIQRFTTVLTDCDFARYTPITNLQMTEEYEKAIEIITLLDKQLSNQNNK</sequence>
<feature type="transmembrane region" description="Helical" evidence="1">
    <location>
        <begin position="449"/>
        <end position="468"/>
    </location>
</feature>
<proteinExistence type="predicted"/>
<dbReference type="EMBL" id="OENF01000039">
    <property type="protein sequence ID" value="SOS75597.1"/>
    <property type="molecule type" value="Genomic_DNA"/>
</dbReference>
<gene>
    <name evidence="3" type="ORF">TNO020_440384</name>
</gene>
<protein>
    <submittedName>
        <fullName evidence="3">BatD protein</fullName>
    </submittedName>
</protein>
<dbReference type="AlphaFoldDB" id="A0A2H1YKR7"/>
<keyword evidence="2" id="KW-0732">Signal</keyword>
<dbReference type="Proteomes" id="UP000234211">
    <property type="component" value="Unassembled WGS sequence"/>
</dbReference>
<feature type="signal peptide" evidence="2">
    <location>
        <begin position="1"/>
        <end position="21"/>
    </location>
</feature>
<name>A0A2H1YKR7_9FLAO</name>
<dbReference type="Pfam" id="PF13584">
    <property type="entry name" value="BatD"/>
    <property type="match status" value="2"/>
</dbReference>
<accession>A0A2H1YKR7</accession>
<keyword evidence="4" id="KW-1185">Reference proteome</keyword>
<organism evidence="3 4">
    <name type="scientific">Tenacibaculum piscium</name>
    <dbReference type="NCBI Taxonomy" id="1458515"/>
    <lineage>
        <taxon>Bacteria</taxon>
        <taxon>Pseudomonadati</taxon>
        <taxon>Bacteroidota</taxon>
        <taxon>Flavobacteriia</taxon>
        <taxon>Flavobacteriales</taxon>
        <taxon>Flavobacteriaceae</taxon>
        <taxon>Tenacibaculum</taxon>
    </lineage>
</organism>
<keyword evidence="1" id="KW-1133">Transmembrane helix</keyword>
<evidence type="ECO:0000313" key="4">
    <source>
        <dbReference type="Proteomes" id="UP000234211"/>
    </source>
</evidence>